<evidence type="ECO:0000313" key="3">
    <source>
        <dbReference type="Proteomes" id="UP000003434"/>
    </source>
</evidence>
<reference evidence="2 3" key="1">
    <citation type="submission" date="2010-12" db="EMBL/GenBank/DDBJ databases">
        <authorList>
            <person name="Muzny D."/>
            <person name="Qin X."/>
            <person name="Deng J."/>
            <person name="Jiang H."/>
            <person name="Liu Y."/>
            <person name="Qu J."/>
            <person name="Song X.-Z."/>
            <person name="Zhang L."/>
            <person name="Thornton R."/>
            <person name="Coyle M."/>
            <person name="Francisco L."/>
            <person name="Jackson L."/>
            <person name="Javaid M."/>
            <person name="Korchina V."/>
            <person name="Kovar C."/>
            <person name="Mata R."/>
            <person name="Mathew T."/>
            <person name="Ngo R."/>
            <person name="Nguyen L."/>
            <person name="Nguyen N."/>
            <person name="Okwuonu G."/>
            <person name="Ongeri F."/>
            <person name="Pham C."/>
            <person name="Simmons D."/>
            <person name="Wilczek-Boney K."/>
            <person name="Hale W."/>
            <person name="Jakkamsetti A."/>
            <person name="Pham P."/>
            <person name="Ruth R."/>
            <person name="San Lucas F."/>
            <person name="Warren J."/>
            <person name="Zhang J."/>
            <person name="Zhao Z."/>
            <person name="Zhou C."/>
            <person name="Zhu D."/>
            <person name="Lee S."/>
            <person name="Bess C."/>
            <person name="Blankenburg K."/>
            <person name="Forbes L."/>
            <person name="Fu Q."/>
            <person name="Gubbala S."/>
            <person name="Hirani K."/>
            <person name="Jayaseelan J.C."/>
            <person name="Lara F."/>
            <person name="Munidasa M."/>
            <person name="Palculict T."/>
            <person name="Patil S."/>
            <person name="Pu L.-L."/>
            <person name="Saada N."/>
            <person name="Tang L."/>
            <person name="Weissenberger G."/>
            <person name="Zhu Y."/>
            <person name="Hemphill L."/>
            <person name="Shang Y."/>
            <person name="Youmans B."/>
            <person name="Ayvaz T."/>
            <person name="Ross M."/>
            <person name="Santibanez J."/>
            <person name="Aqrawi P."/>
            <person name="Gross S."/>
            <person name="Joshi V."/>
            <person name="Fowler G."/>
            <person name="Nazareth L."/>
            <person name="Reid J."/>
            <person name="Worley K."/>
            <person name="Petrosino J."/>
            <person name="Highlander S."/>
            <person name="Gibbs R."/>
        </authorList>
    </citation>
    <scope>NUCLEOTIDE SEQUENCE [LARGE SCALE GENOMIC DNA]</scope>
    <source>
        <strain evidence="2 3">DSM 3986</strain>
    </source>
</reference>
<accession>E6LKB9</accession>
<sequence length="188" mass="20967">MAGVFKEAVLTKKGIALLAKAQVNKAKIELTKAVSGDGSYSISDDLTQRTALKAQRQEFKFVALKRQNDTNVFIKFLITNKQESGNLQNGYYIKEVGIYAKDPDEGEILYAIAIANDNQWDYLPAYNDLLPSTIAINFLIEVSNADKVVIRMDAPLQVNTVILTDDITGKKYRLGVSNGAFYYEEVEE</sequence>
<evidence type="ECO:0000259" key="1">
    <source>
        <dbReference type="Pfam" id="PF12571"/>
    </source>
</evidence>
<name>E6LKB9_9FIRM</name>
<dbReference type="InterPro" id="IPR022225">
    <property type="entry name" value="Phage_tail_fibre_N"/>
</dbReference>
<comment type="caution">
    <text evidence="2">The sequence shown here is derived from an EMBL/GenBank/DDBJ whole genome shotgun (WGS) entry which is preliminary data.</text>
</comment>
<dbReference type="EMBL" id="AEPW01000008">
    <property type="protein sequence ID" value="EFU77759.1"/>
    <property type="molecule type" value="Genomic_DNA"/>
</dbReference>
<dbReference type="RefSeq" id="WP_008750175.1">
    <property type="nucleotide sequence ID" value="NZ_GL622296.1"/>
</dbReference>
<dbReference type="Proteomes" id="UP000003434">
    <property type="component" value="Unassembled WGS sequence"/>
</dbReference>
<organism evidence="2 3">
    <name type="scientific">Lachnoanaerobaculum saburreum DSM 3986</name>
    <dbReference type="NCBI Taxonomy" id="887325"/>
    <lineage>
        <taxon>Bacteria</taxon>
        <taxon>Bacillati</taxon>
        <taxon>Bacillota</taxon>
        <taxon>Clostridia</taxon>
        <taxon>Lachnospirales</taxon>
        <taxon>Lachnospiraceae</taxon>
        <taxon>Lachnoanaerobaculum</taxon>
    </lineage>
</organism>
<proteinExistence type="predicted"/>
<protein>
    <recommendedName>
        <fullName evidence="1">Phage tail fibre protein N-terminal domain-containing protein</fullName>
    </recommendedName>
</protein>
<dbReference type="AlphaFoldDB" id="E6LKB9"/>
<dbReference type="Pfam" id="PF12571">
    <property type="entry name" value="Phage_tail_fib"/>
    <property type="match status" value="1"/>
</dbReference>
<gene>
    <name evidence="2" type="ORF">HMPREF0381_0404</name>
</gene>
<feature type="domain" description="Phage tail fibre protein N-terminal" evidence="1">
    <location>
        <begin position="8"/>
        <end position="157"/>
    </location>
</feature>
<dbReference type="HOGENOM" id="CLU_1472801_0_0_9"/>
<dbReference type="eggNOG" id="COG5301">
    <property type="taxonomic scope" value="Bacteria"/>
</dbReference>
<evidence type="ECO:0000313" key="2">
    <source>
        <dbReference type="EMBL" id="EFU77759.1"/>
    </source>
</evidence>